<evidence type="ECO:0000313" key="1">
    <source>
        <dbReference type="EMBL" id="MBM3318122.1"/>
    </source>
</evidence>
<proteinExistence type="predicted"/>
<sequence length="335" mass="33099">MAKMRTGCNGKRRRAPIEGGARASRRIFALAVSVLLACAATALAPAFGGAAGSAVPEEMSFQGYLTVDGVPLEGTALVGFAIYAAETGGAALWTQAESEIEVAEGLYTAVLRSLGGLSFDAACWLEVTVDGEPLAPRYPLLSVPYALRASLAERVAPGGVDGAAVLDGSLTAADIATPIVSSISGVTHHGGDIALVAGDNVTIVPDAAGQTITISAADGAGGDVTDVIGGAGLTAIDSQGPRVTLAVGAGPGIAVSAEAVGLAAPYLAGSAFDARFVNENQAGSITTAMIVPNIVSSISGVTNDGGNITLRAGENVAIAPDNTTNTITISASHDG</sequence>
<name>A0A938BRB2_UNCEI</name>
<reference evidence="1" key="1">
    <citation type="submission" date="2019-03" db="EMBL/GenBank/DDBJ databases">
        <title>Lake Tanganyika Metagenome-Assembled Genomes (MAGs).</title>
        <authorList>
            <person name="Tran P."/>
        </authorList>
    </citation>
    <scope>NUCLEOTIDE SEQUENCE</scope>
    <source>
        <strain evidence="1">M_DeepCast_400m_m2_100</strain>
    </source>
</reference>
<dbReference type="EMBL" id="VGIY01000268">
    <property type="protein sequence ID" value="MBM3318122.1"/>
    <property type="molecule type" value="Genomic_DNA"/>
</dbReference>
<evidence type="ECO:0000313" key="2">
    <source>
        <dbReference type="Proteomes" id="UP000748308"/>
    </source>
</evidence>
<organism evidence="1 2">
    <name type="scientific">Eiseniibacteriota bacterium</name>
    <dbReference type="NCBI Taxonomy" id="2212470"/>
    <lineage>
        <taxon>Bacteria</taxon>
        <taxon>Candidatus Eiseniibacteriota</taxon>
    </lineage>
</organism>
<accession>A0A938BRB2</accession>
<feature type="non-terminal residue" evidence="1">
    <location>
        <position position="335"/>
    </location>
</feature>
<protein>
    <submittedName>
        <fullName evidence="1">Uncharacterized protein</fullName>
    </submittedName>
</protein>
<dbReference type="Proteomes" id="UP000748308">
    <property type="component" value="Unassembled WGS sequence"/>
</dbReference>
<dbReference type="AlphaFoldDB" id="A0A938BRB2"/>
<comment type="caution">
    <text evidence="1">The sequence shown here is derived from an EMBL/GenBank/DDBJ whole genome shotgun (WGS) entry which is preliminary data.</text>
</comment>
<gene>
    <name evidence="1" type="ORF">FJY75_09770</name>
</gene>